<keyword evidence="12" id="KW-1185">Reference proteome</keyword>
<dbReference type="Pfam" id="PF12796">
    <property type="entry name" value="Ank_2"/>
    <property type="match status" value="2"/>
</dbReference>
<evidence type="ECO:0000256" key="2">
    <source>
        <dbReference type="ARBA" id="ARBA00022737"/>
    </source>
</evidence>
<reference evidence="13" key="1">
    <citation type="submission" date="2024-02" db="UniProtKB">
        <authorList>
            <consortium name="WormBaseParasite"/>
        </authorList>
    </citation>
    <scope>IDENTIFICATION</scope>
</reference>
<dbReference type="InterPro" id="IPR027473">
    <property type="entry name" value="L-asparaginase_C"/>
</dbReference>
<dbReference type="AlphaFoldDB" id="A0AAF3FCW4"/>
<dbReference type="PIRSF" id="PIRSF500176">
    <property type="entry name" value="L_ASNase"/>
    <property type="match status" value="1"/>
</dbReference>
<dbReference type="InterPro" id="IPR036770">
    <property type="entry name" value="Ankyrin_rpt-contain_sf"/>
</dbReference>
<dbReference type="InterPro" id="IPR036152">
    <property type="entry name" value="Asp/glu_Ase-like_sf"/>
</dbReference>
<dbReference type="PROSITE" id="PS50088">
    <property type="entry name" value="ANK_REPEAT"/>
    <property type="match status" value="2"/>
</dbReference>
<evidence type="ECO:0000313" key="13">
    <source>
        <dbReference type="WBParaSite" id="MBELARI_LOCUS4714.1"/>
    </source>
</evidence>
<proteinExistence type="inferred from homology"/>
<dbReference type="PRINTS" id="PR01415">
    <property type="entry name" value="ANKYRIN"/>
</dbReference>
<dbReference type="Pfam" id="PF00710">
    <property type="entry name" value="Asparaginase"/>
    <property type="match status" value="1"/>
</dbReference>
<dbReference type="Gene3D" id="1.25.40.20">
    <property type="entry name" value="Ankyrin repeat-containing domain"/>
    <property type="match status" value="2"/>
</dbReference>
<dbReference type="Proteomes" id="UP000887575">
    <property type="component" value="Unassembled WGS sequence"/>
</dbReference>
<dbReference type="PANTHER" id="PTHR11707">
    <property type="entry name" value="L-ASPARAGINASE"/>
    <property type="match status" value="1"/>
</dbReference>
<feature type="binding site" evidence="6">
    <location>
        <begin position="290"/>
        <end position="291"/>
    </location>
    <ligand>
        <name>substrate</name>
    </ligand>
</feature>
<dbReference type="GO" id="GO:0009066">
    <property type="term" value="P:aspartate family amino acid metabolic process"/>
    <property type="evidence" value="ECO:0007669"/>
    <property type="project" value="UniProtKB-ARBA"/>
</dbReference>
<dbReference type="FunFam" id="3.40.50.1170:FF:000003">
    <property type="entry name" value="60 kDa lysophospholipase"/>
    <property type="match status" value="1"/>
</dbReference>
<dbReference type="SUPFAM" id="SSF48403">
    <property type="entry name" value="Ankyrin repeat"/>
    <property type="match status" value="1"/>
</dbReference>
<keyword evidence="4 7" id="KW-0040">ANK repeat</keyword>
<dbReference type="InterPro" id="IPR006034">
    <property type="entry name" value="Asparaginase/glutaminase-like"/>
</dbReference>
<evidence type="ECO:0000256" key="8">
    <source>
        <dbReference type="PROSITE-ProRule" id="PRU10100"/>
    </source>
</evidence>
<protein>
    <recommendedName>
        <fullName evidence="1">asparaginase</fullName>
        <ecNumber evidence="1">3.5.1.1</ecNumber>
    </recommendedName>
</protein>
<feature type="binding site" evidence="6">
    <location>
        <position position="259"/>
    </location>
    <ligand>
        <name>substrate</name>
    </ligand>
</feature>
<dbReference type="SMART" id="SM00248">
    <property type="entry name" value="ANK"/>
    <property type="match status" value="4"/>
</dbReference>
<dbReference type="InterPro" id="IPR002110">
    <property type="entry name" value="Ankyrin_rpt"/>
</dbReference>
<evidence type="ECO:0000256" key="5">
    <source>
        <dbReference type="ARBA" id="ARBA00061199"/>
    </source>
</evidence>
<accession>A0AAF3FCW4</accession>
<evidence type="ECO:0000259" key="11">
    <source>
        <dbReference type="Pfam" id="PF17763"/>
    </source>
</evidence>
<dbReference type="WBParaSite" id="MBELARI_LOCUS4714.1">
    <property type="protein sequence ID" value="MBELARI_LOCUS4714.1"/>
    <property type="gene ID" value="MBELARI_LOCUS4714"/>
</dbReference>
<dbReference type="SMART" id="SM00870">
    <property type="entry name" value="Asparaginase"/>
    <property type="match status" value="1"/>
</dbReference>
<feature type="domain" description="L-asparaginase N-terminal" evidence="10">
    <location>
        <begin position="177"/>
        <end position="392"/>
    </location>
</feature>
<evidence type="ECO:0000256" key="1">
    <source>
        <dbReference type="ARBA" id="ARBA00012920"/>
    </source>
</evidence>
<keyword evidence="3" id="KW-0378">Hydrolase</keyword>
<feature type="domain" description="Asparaginase/glutaminase C-terminal" evidence="11">
    <location>
        <begin position="411"/>
        <end position="521"/>
    </location>
</feature>
<evidence type="ECO:0000256" key="6">
    <source>
        <dbReference type="PIRSR" id="PIRSR001220-2"/>
    </source>
</evidence>
<dbReference type="PROSITE" id="PS00917">
    <property type="entry name" value="ASN_GLN_ASE_2"/>
    <property type="match status" value="1"/>
</dbReference>
<dbReference type="PRINTS" id="PR00139">
    <property type="entry name" value="ASNGLNASE"/>
</dbReference>
<feature type="region of interest" description="Disordered" evidence="9">
    <location>
        <begin position="1"/>
        <end position="51"/>
    </location>
</feature>
<sequence>MYLYGGVGKTRFDEDSHHSHLRPLTPNLFHDYPTPSHSGDHSPQSESFGEFERRTVENRLERAISLPETPTNHSSEMVLPTPPIRVQREFSHDTPATPPTSPTAANPQQLSTESPNRRSLKHRPIDESHTPKNLTVLTGSYRKVLSATELAQELQDYKSGLAAKVGSVPANHLPEGKVLVLYTGGTIGMKSVNGVYSPVPGYLPEVLRTIPPLNDREYVEKEYGLVGPNSIQPYALPPVKHMKKRVVYWIVEYDPLLDSCDMTFDDWIRIATDIKKAYHHYDGFVVLHGTDTLAYTSSALSFMMENLGKPVIITGSQIPVAEVRSDGMDNLVGSLIIAGNFDIPEVAVVFNNKLMRGNRTMKLDNSALDAFVCPNMHPLAEMNINIKVYYEAIFRSGSIAPFNVHEDLCRDVGMLRLFPSMSIQTVRAFLAEPIKGVVLQTFGSGNMPSKRTDIIEALKSAVARGVLIVNCTQCIKGQVDVHYETGKILYDIGVIPGSDMTSEAAMTKLCYIIGKDDWDHQTKMKMLQTNLRGELTITQQELKQNEIITHIARYLRLSSIQEIQVVRNSLLPPLICQAAKEGNVETLETLRESGGHFSYQDYDGRTPLHVAASWGQKDAVEYLLKHGANVHVKDRWNCNAILCAIRARNIDVVRVIKEAGGRIDGNPKETGMELCFAASQGDFSLLECFAAAGADLRSTDYDGRTALHLASSNGHLDVVEYLLERGLNARKKDHFGNTALDEATKGKHDKVETVLLRSLSMKKSTGENDGILFKIDPFPSPPQG</sequence>
<dbReference type="InterPro" id="IPR041725">
    <property type="entry name" value="L-asparaginase_I"/>
</dbReference>
<dbReference type="Gene3D" id="3.40.50.1170">
    <property type="entry name" value="L-asparaginase, N-terminal domain"/>
    <property type="match status" value="1"/>
</dbReference>
<feature type="repeat" description="ANK" evidence="7">
    <location>
        <begin position="702"/>
        <end position="734"/>
    </location>
</feature>
<feature type="active site" evidence="8">
    <location>
        <position position="290"/>
    </location>
</feature>
<comment type="similarity">
    <text evidence="5">In the N-terminal section; belongs to the asparaginase 1 family.</text>
</comment>
<evidence type="ECO:0000313" key="12">
    <source>
        <dbReference type="Proteomes" id="UP000887575"/>
    </source>
</evidence>
<dbReference type="GO" id="GO:0004067">
    <property type="term" value="F:asparaginase activity"/>
    <property type="evidence" value="ECO:0007669"/>
    <property type="project" value="UniProtKB-UniRule"/>
</dbReference>
<dbReference type="PROSITE" id="PS50297">
    <property type="entry name" value="ANK_REP_REGION"/>
    <property type="match status" value="2"/>
</dbReference>
<dbReference type="CDD" id="cd08963">
    <property type="entry name" value="L-asparaginase_I"/>
    <property type="match status" value="1"/>
</dbReference>
<dbReference type="Pfam" id="PF17763">
    <property type="entry name" value="Asparaginase_C"/>
    <property type="match status" value="1"/>
</dbReference>
<dbReference type="PROSITE" id="PS51732">
    <property type="entry name" value="ASN_GLN_ASE_3"/>
    <property type="match status" value="1"/>
</dbReference>
<dbReference type="Gene3D" id="3.40.50.40">
    <property type="match status" value="1"/>
</dbReference>
<dbReference type="InterPro" id="IPR027474">
    <property type="entry name" value="L-asparaginase_N"/>
</dbReference>
<dbReference type="SUPFAM" id="SSF53774">
    <property type="entry name" value="Glutaminase/Asparaginase"/>
    <property type="match status" value="1"/>
</dbReference>
<dbReference type="PIRSF" id="PIRSF001220">
    <property type="entry name" value="L-ASNase_gatD"/>
    <property type="match status" value="1"/>
</dbReference>
<evidence type="ECO:0000259" key="10">
    <source>
        <dbReference type="Pfam" id="PF00710"/>
    </source>
</evidence>
<organism evidence="12 13">
    <name type="scientific">Mesorhabditis belari</name>
    <dbReference type="NCBI Taxonomy" id="2138241"/>
    <lineage>
        <taxon>Eukaryota</taxon>
        <taxon>Metazoa</taxon>
        <taxon>Ecdysozoa</taxon>
        <taxon>Nematoda</taxon>
        <taxon>Chromadorea</taxon>
        <taxon>Rhabditida</taxon>
        <taxon>Rhabditina</taxon>
        <taxon>Rhabditomorpha</taxon>
        <taxon>Rhabditoidea</taxon>
        <taxon>Rhabditidae</taxon>
        <taxon>Mesorhabditinae</taxon>
        <taxon>Mesorhabditis</taxon>
    </lineage>
</organism>
<feature type="repeat" description="ANK" evidence="7">
    <location>
        <begin position="603"/>
        <end position="635"/>
    </location>
</feature>
<keyword evidence="2" id="KW-0677">Repeat</keyword>
<dbReference type="EC" id="3.5.1.1" evidence="1"/>
<feature type="region of interest" description="Disordered" evidence="9">
    <location>
        <begin position="89"/>
        <end position="134"/>
    </location>
</feature>
<evidence type="ECO:0000256" key="3">
    <source>
        <dbReference type="ARBA" id="ARBA00022801"/>
    </source>
</evidence>
<dbReference type="NCBIfam" id="TIGR00519">
    <property type="entry name" value="asnASE_I"/>
    <property type="match status" value="1"/>
</dbReference>
<dbReference type="FunFam" id="3.40.50.40:FF:000001">
    <property type="entry name" value="L-asparaginase 1"/>
    <property type="match status" value="1"/>
</dbReference>
<evidence type="ECO:0000256" key="9">
    <source>
        <dbReference type="SAM" id="MobiDB-lite"/>
    </source>
</evidence>
<name>A0AAF3FCW4_9BILA</name>
<feature type="compositionally biased region" description="Polar residues" evidence="9">
    <location>
        <begin position="35"/>
        <end position="47"/>
    </location>
</feature>
<dbReference type="InterPro" id="IPR037152">
    <property type="entry name" value="L-asparaginase_N_sf"/>
</dbReference>
<evidence type="ECO:0000256" key="7">
    <source>
        <dbReference type="PROSITE-ProRule" id="PRU00023"/>
    </source>
</evidence>
<dbReference type="InterPro" id="IPR006033">
    <property type="entry name" value="AsnA_fam"/>
</dbReference>
<dbReference type="InterPro" id="IPR027475">
    <property type="entry name" value="Asparaginase/glutaminase_AS2"/>
</dbReference>
<dbReference type="PANTHER" id="PTHR11707:SF28">
    <property type="entry name" value="60 KDA LYSOPHOSPHOLIPASE"/>
    <property type="match status" value="1"/>
</dbReference>
<evidence type="ECO:0000256" key="4">
    <source>
        <dbReference type="ARBA" id="ARBA00023043"/>
    </source>
</evidence>
<dbReference type="SFLD" id="SFLDS00057">
    <property type="entry name" value="Glutaminase/Asparaginase"/>
    <property type="match status" value="1"/>
</dbReference>
<dbReference type="InterPro" id="IPR040919">
    <property type="entry name" value="Asparaginase_C"/>
</dbReference>